<dbReference type="EMBL" id="LR798365">
    <property type="protein sequence ID" value="CAB5226754.1"/>
    <property type="molecule type" value="Genomic_DNA"/>
</dbReference>
<evidence type="ECO:0000313" key="3">
    <source>
        <dbReference type="EMBL" id="CAB4181052.1"/>
    </source>
</evidence>
<dbReference type="EMBL" id="LR796846">
    <property type="protein sequence ID" value="CAB4169488.1"/>
    <property type="molecule type" value="Genomic_DNA"/>
</dbReference>
<evidence type="ECO:0000313" key="1">
    <source>
        <dbReference type="EMBL" id="CAB4156452.1"/>
    </source>
</evidence>
<accession>A0A6J5PK25</accession>
<gene>
    <name evidence="3" type="ORF">UFOVP1064_9</name>
    <name evidence="4" type="ORF">UFOVP1197_54</name>
    <name evidence="5" type="ORF">UFOVP1294_36</name>
    <name evidence="6" type="ORF">UFOVP1412_39</name>
    <name evidence="7" type="ORF">UFOVP1515_32</name>
    <name evidence="1" type="ORF">UFOVP659_66</name>
    <name evidence="2" type="ORF">UFOVP885_45</name>
</gene>
<dbReference type="EMBL" id="LR796628">
    <property type="protein sequence ID" value="CAB4156452.1"/>
    <property type="molecule type" value="Genomic_DNA"/>
</dbReference>
<sequence>MKIYCVFMGDKYYPTGPGDIQKVFSTREAADAYEALLRSTPEFIKRRSYIWTEVSEHEVEN</sequence>
<evidence type="ECO:0000313" key="6">
    <source>
        <dbReference type="EMBL" id="CAB4210694.1"/>
    </source>
</evidence>
<dbReference type="EMBL" id="LR797154">
    <property type="protein sequence ID" value="CAB4190346.1"/>
    <property type="molecule type" value="Genomic_DNA"/>
</dbReference>
<organism evidence="2">
    <name type="scientific">uncultured Caudovirales phage</name>
    <dbReference type="NCBI Taxonomy" id="2100421"/>
    <lineage>
        <taxon>Viruses</taxon>
        <taxon>Duplodnaviria</taxon>
        <taxon>Heunggongvirae</taxon>
        <taxon>Uroviricota</taxon>
        <taxon>Caudoviricetes</taxon>
        <taxon>Peduoviridae</taxon>
        <taxon>Maltschvirus</taxon>
        <taxon>Maltschvirus maltsch</taxon>
    </lineage>
</organism>
<dbReference type="EMBL" id="LR797241">
    <property type="protein sequence ID" value="CAB4195750.1"/>
    <property type="molecule type" value="Genomic_DNA"/>
</dbReference>
<dbReference type="EMBL" id="LR797015">
    <property type="protein sequence ID" value="CAB4181052.1"/>
    <property type="molecule type" value="Genomic_DNA"/>
</dbReference>
<evidence type="ECO:0000313" key="5">
    <source>
        <dbReference type="EMBL" id="CAB4195750.1"/>
    </source>
</evidence>
<name>A0A6J5PK25_9CAUD</name>
<evidence type="ECO:0000313" key="7">
    <source>
        <dbReference type="EMBL" id="CAB5226754.1"/>
    </source>
</evidence>
<reference evidence="2" key="1">
    <citation type="submission" date="2020-05" db="EMBL/GenBank/DDBJ databases">
        <authorList>
            <person name="Chiriac C."/>
            <person name="Salcher M."/>
            <person name="Ghai R."/>
            <person name="Kavagutti S V."/>
        </authorList>
    </citation>
    <scope>NUCLEOTIDE SEQUENCE</scope>
</reference>
<proteinExistence type="predicted"/>
<protein>
    <submittedName>
        <fullName evidence="2">Uncharacterized protein</fullName>
    </submittedName>
</protein>
<evidence type="ECO:0000313" key="4">
    <source>
        <dbReference type="EMBL" id="CAB4190346.1"/>
    </source>
</evidence>
<evidence type="ECO:0000313" key="2">
    <source>
        <dbReference type="EMBL" id="CAB4169488.1"/>
    </source>
</evidence>
<dbReference type="EMBL" id="LR797365">
    <property type="protein sequence ID" value="CAB4210694.1"/>
    <property type="molecule type" value="Genomic_DNA"/>
</dbReference>